<keyword evidence="11" id="KW-0636">Prenylation</keyword>
<evidence type="ECO:0000313" key="15">
    <source>
        <dbReference type="Proteomes" id="UP000006327"/>
    </source>
</evidence>
<feature type="domain" description="GH15-like" evidence="12">
    <location>
        <begin position="9"/>
        <end position="814"/>
    </location>
</feature>
<evidence type="ECO:0000256" key="2">
    <source>
        <dbReference type="ARBA" id="ARBA00005131"/>
    </source>
</evidence>
<protein>
    <submittedName>
        <fullName evidence="14">Phosphorylase kinase alpha/beta subunit</fullName>
    </submittedName>
</protein>
<evidence type="ECO:0000256" key="10">
    <source>
        <dbReference type="ARBA" id="ARBA00023288"/>
    </source>
</evidence>
<dbReference type="InterPro" id="IPR011613">
    <property type="entry name" value="GH15-like"/>
</dbReference>
<evidence type="ECO:0000256" key="8">
    <source>
        <dbReference type="ARBA" id="ARBA00023136"/>
    </source>
</evidence>
<evidence type="ECO:0000259" key="13">
    <source>
        <dbReference type="Pfam" id="PF19292"/>
    </source>
</evidence>
<evidence type="ECO:0000256" key="5">
    <source>
        <dbReference type="ARBA" id="ARBA00022553"/>
    </source>
</evidence>
<dbReference type="Pfam" id="PF00723">
    <property type="entry name" value="Glyco_hydro_15"/>
    <property type="match status" value="1"/>
</dbReference>
<comment type="similarity">
    <text evidence="3">Belongs to the phosphorylase b kinase regulatory chain family.</text>
</comment>
<dbReference type="GO" id="GO:0005977">
    <property type="term" value="P:glycogen metabolic process"/>
    <property type="evidence" value="ECO:0007669"/>
    <property type="project" value="UniProtKB-UniPathway"/>
</dbReference>
<sequence length="1064" mass="120694">MQDIELRTRLDQYYSQTKSVILDKQHPISGLLPASTAVTVHGNYQDAWVRDNVYSILAVWGLALAYRNLDDDGGRGFELQQRTVKLMRALLRSMMAQSSKVEKFKQTRQPIDALHAKYDTATGDSVVGDDEWGHLQVDATSVFLLTLTQMIASGLEIIWTDEEVSFVQNLVYYIERAYRTPDFGIWERGAKSNSGNVELNASSLGMAKAALEALSGFNLLGAKGSRASVIHVIPDNIAQSNITLTSMLPRESNTKETDAALLSIVGYPAFAVDDPDLANKVRNDIIQKLQGKYGLKRFLRDGHQTALEDEGRLHYEEQELKQFEHIESEWPLFYTYLYLDALFRDDREQIADYRKRLDAVLVKQNGQKLLPELYFVPKDSVDKEREQPGSQQRIPNDNVPLVWAQSLYILGCLLEDELLRPGDLDPLGRRHTKVPKKPVVQLVFLAEDQALQQELESFGVLTQTLEDISPVQVYRPEDIATMHARIGQCDELGLSGRIPRRLKSLTTSRVYMMGKQRSVCLTPSFIQRDFFLSYDIEFLVRRFKSELSYLHRNWTEVGRPTVTVLLTHNLLDTDRSTFYELMKQIASGEVEGIPVLHGLMAQLINTAAVEHVEHLKDVILPEAPLADLLLQSCVLTLAGEHTQLLPRDEIAIALETNVSALEARLNAATNLYEQIAVLTKLVELNTIDAQIHIYNQQRSLRDLIEEVYTQAGRLRLWSVLRQATGLQGKIDGDIGLAVGDLLVAQKFIQVGRSYHDGSLITRPIGDGELMQRIVQYCREDVRDQIMTQEVLLYLGILIKARPELFSELQTVRASLLIILLTSQIARTQNCHTDEAYEILMDMPPSEVQSRLEAVLENYQHLADLPQKMEALHAHGDTEQLSWQQNLGLEQLDTPTEGWLAWRQHQGIIDRRSSDFLSKIWRILQHTSGLVIGNQMDKRNRINSSLVLSDMTQGEKAFALLIEHMFNNIQAAEYRQLSIETLNALSSFFEQNPTLIIDDAIIIDVTIGHAVNLAYIAQYPEKQDNYQEYKSHAWESFYEQSPVHSTTFIISALNHLLTITTAKNP</sequence>
<gene>
    <name evidence="14" type="ORF">GARC_5176</name>
</gene>
<dbReference type="RefSeq" id="WP_007625728.1">
    <property type="nucleotide sequence ID" value="NZ_BAEO01000068.1"/>
</dbReference>
<dbReference type="GO" id="GO:0005964">
    <property type="term" value="C:phosphorylase kinase complex"/>
    <property type="evidence" value="ECO:0007669"/>
    <property type="project" value="TreeGrafter"/>
</dbReference>
<evidence type="ECO:0000256" key="4">
    <source>
        <dbReference type="ARBA" id="ARBA00022475"/>
    </source>
</evidence>
<dbReference type="Proteomes" id="UP000006327">
    <property type="component" value="Unassembled WGS sequence"/>
</dbReference>
<comment type="subcellular location">
    <subcellularLocation>
        <location evidence="1">Cell membrane</location>
        <topology evidence="1">Lipid-anchor</topology>
        <orientation evidence="1">Cytoplasmic side</orientation>
    </subcellularLocation>
</comment>
<keyword evidence="10" id="KW-0449">Lipoprotein</keyword>
<dbReference type="InterPro" id="IPR008928">
    <property type="entry name" value="6-hairpin_glycosidase_sf"/>
</dbReference>
<name>K6YDR2_9ALTE</name>
<dbReference type="AlphaFoldDB" id="K6YDR2"/>
<dbReference type="STRING" id="493475.GARC_5176"/>
<dbReference type="InterPro" id="IPR008734">
    <property type="entry name" value="PHK_A/B_su"/>
</dbReference>
<dbReference type="GO" id="GO:0005886">
    <property type="term" value="C:plasma membrane"/>
    <property type="evidence" value="ECO:0007669"/>
    <property type="project" value="UniProtKB-SubCell"/>
</dbReference>
<keyword evidence="15" id="KW-1185">Reference proteome</keyword>
<dbReference type="eggNOG" id="COG3387">
    <property type="taxonomic scope" value="Bacteria"/>
</dbReference>
<evidence type="ECO:0000313" key="14">
    <source>
        <dbReference type="EMBL" id="GAC22111.1"/>
    </source>
</evidence>
<dbReference type="UniPathway" id="UPA00163"/>
<evidence type="ECO:0000259" key="12">
    <source>
        <dbReference type="Pfam" id="PF00723"/>
    </source>
</evidence>
<dbReference type="PANTHER" id="PTHR10749:SF8">
    <property type="entry name" value="PHOSPHORYLASE B KINASE REGULATORY SUBUNIT BETA"/>
    <property type="match status" value="1"/>
</dbReference>
<dbReference type="SUPFAM" id="SSF48208">
    <property type="entry name" value="Six-hairpin glycosidases"/>
    <property type="match status" value="1"/>
</dbReference>
<evidence type="ECO:0000256" key="9">
    <source>
        <dbReference type="ARBA" id="ARBA00023277"/>
    </source>
</evidence>
<keyword evidence="6" id="KW-0321">Glycogen metabolism</keyword>
<feature type="domain" description="Phosphorylase b kinase regulatory subunit alpha/beta C-terminal" evidence="13">
    <location>
        <begin position="827"/>
        <end position="1061"/>
    </location>
</feature>
<reference evidence="14 15" key="1">
    <citation type="journal article" date="2017" name="Antonie Van Leeuwenhoek">
        <title>Rhizobium rhizosphaerae sp. nov., a novel species isolated from rice rhizosphere.</title>
        <authorList>
            <person name="Zhao J.J."/>
            <person name="Zhang J."/>
            <person name="Zhang R.J."/>
            <person name="Zhang C.W."/>
            <person name="Yin H.Q."/>
            <person name="Zhang X.X."/>
        </authorList>
    </citation>
    <scope>NUCLEOTIDE SEQUENCE [LARGE SCALE GENOMIC DNA]</scope>
    <source>
        <strain evidence="14 15">BSs20135</strain>
    </source>
</reference>
<dbReference type="GO" id="GO:0005516">
    <property type="term" value="F:calmodulin binding"/>
    <property type="evidence" value="ECO:0007669"/>
    <property type="project" value="UniProtKB-KW"/>
</dbReference>
<comment type="caution">
    <text evidence="14">The sequence shown here is derived from an EMBL/GenBank/DDBJ whole genome shotgun (WGS) entry which is preliminary data.</text>
</comment>
<dbReference type="Pfam" id="PF19292">
    <property type="entry name" value="KPBB_C"/>
    <property type="match status" value="1"/>
</dbReference>
<keyword evidence="4" id="KW-1003">Cell membrane</keyword>
<proteinExistence type="inferred from homology"/>
<keyword evidence="9" id="KW-0119">Carbohydrate metabolism</keyword>
<dbReference type="InterPro" id="IPR012341">
    <property type="entry name" value="6hp_glycosidase-like_sf"/>
</dbReference>
<dbReference type="EMBL" id="BAEO01000068">
    <property type="protein sequence ID" value="GAC22111.1"/>
    <property type="molecule type" value="Genomic_DNA"/>
</dbReference>
<comment type="pathway">
    <text evidence="2">Glycan biosynthesis; glycogen metabolism.</text>
</comment>
<keyword evidence="8" id="KW-0472">Membrane</keyword>
<evidence type="ECO:0000256" key="11">
    <source>
        <dbReference type="ARBA" id="ARBA00023289"/>
    </source>
</evidence>
<keyword evidence="14" id="KW-0808">Transferase</keyword>
<evidence type="ECO:0000256" key="1">
    <source>
        <dbReference type="ARBA" id="ARBA00004342"/>
    </source>
</evidence>
<dbReference type="GO" id="GO:0016301">
    <property type="term" value="F:kinase activity"/>
    <property type="evidence" value="ECO:0007669"/>
    <property type="project" value="UniProtKB-KW"/>
</dbReference>
<keyword evidence="14" id="KW-0418">Kinase</keyword>
<accession>K6YDR2</accession>
<evidence type="ECO:0000256" key="6">
    <source>
        <dbReference type="ARBA" id="ARBA00022600"/>
    </source>
</evidence>
<dbReference type="Gene3D" id="1.50.10.10">
    <property type="match status" value="1"/>
</dbReference>
<keyword evidence="7" id="KW-0112">Calmodulin-binding</keyword>
<dbReference type="OrthoDB" id="6091662at2"/>
<evidence type="ECO:0000256" key="3">
    <source>
        <dbReference type="ARBA" id="ARBA00007128"/>
    </source>
</evidence>
<organism evidence="14 15">
    <name type="scientific">Paraglaciecola arctica BSs20135</name>
    <dbReference type="NCBI Taxonomy" id="493475"/>
    <lineage>
        <taxon>Bacteria</taxon>
        <taxon>Pseudomonadati</taxon>
        <taxon>Pseudomonadota</taxon>
        <taxon>Gammaproteobacteria</taxon>
        <taxon>Alteromonadales</taxon>
        <taxon>Alteromonadaceae</taxon>
        <taxon>Paraglaciecola</taxon>
    </lineage>
</organism>
<dbReference type="FunFam" id="1.50.10.10:FF:000004">
    <property type="entry name" value="Phosphorylase b kinase regulatory subunit"/>
    <property type="match status" value="1"/>
</dbReference>
<evidence type="ECO:0000256" key="7">
    <source>
        <dbReference type="ARBA" id="ARBA00022860"/>
    </source>
</evidence>
<dbReference type="InterPro" id="IPR045583">
    <property type="entry name" value="KPBA/B_C"/>
</dbReference>
<dbReference type="PANTHER" id="PTHR10749">
    <property type="entry name" value="PHOSPHORYLASE B KINASE REGULATORY SUBUNIT"/>
    <property type="match status" value="1"/>
</dbReference>
<keyword evidence="5" id="KW-0597">Phosphoprotein</keyword>